<feature type="compositionally biased region" description="Low complexity" evidence="6">
    <location>
        <begin position="36"/>
        <end position="45"/>
    </location>
</feature>
<feature type="compositionally biased region" description="Basic and acidic residues" evidence="6">
    <location>
        <begin position="110"/>
        <end position="125"/>
    </location>
</feature>
<dbReference type="CDD" id="cd00268">
    <property type="entry name" value="DEADc"/>
    <property type="match status" value="1"/>
</dbReference>
<dbReference type="InterPro" id="IPR014001">
    <property type="entry name" value="Helicase_ATP-bd"/>
</dbReference>
<evidence type="ECO:0000256" key="2">
    <source>
        <dbReference type="ARBA" id="ARBA00022801"/>
    </source>
</evidence>
<dbReference type="SMART" id="SM00487">
    <property type="entry name" value="DEXDc"/>
    <property type="match status" value="1"/>
</dbReference>
<feature type="region of interest" description="Disordered" evidence="6">
    <location>
        <begin position="615"/>
        <end position="678"/>
    </location>
</feature>
<organism evidence="9 10">
    <name type="scientific">Kiloniella antarctica</name>
    <dbReference type="NCBI Taxonomy" id="1550907"/>
    <lineage>
        <taxon>Bacteria</taxon>
        <taxon>Pseudomonadati</taxon>
        <taxon>Pseudomonadota</taxon>
        <taxon>Alphaproteobacteria</taxon>
        <taxon>Rhodospirillales</taxon>
        <taxon>Kiloniellaceae</taxon>
        <taxon>Kiloniella</taxon>
    </lineage>
</organism>
<dbReference type="Proteomes" id="UP001597294">
    <property type="component" value="Unassembled WGS sequence"/>
</dbReference>
<accession>A0ABW5BKY8</accession>
<dbReference type="PROSITE" id="PS51194">
    <property type="entry name" value="HELICASE_CTER"/>
    <property type="match status" value="1"/>
</dbReference>
<feature type="domain" description="Helicase ATP-binding" evidence="7">
    <location>
        <begin position="225"/>
        <end position="401"/>
    </location>
</feature>
<comment type="caution">
    <text evidence="9">The sequence shown here is derived from an EMBL/GenBank/DDBJ whole genome shotgun (WGS) entry which is preliminary data.</text>
</comment>
<protein>
    <submittedName>
        <fullName evidence="9">DEAD/DEAH box helicase</fullName>
    </submittedName>
</protein>
<dbReference type="SMART" id="SM00490">
    <property type="entry name" value="HELICc"/>
    <property type="match status" value="1"/>
</dbReference>
<feature type="compositionally biased region" description="Polar residues" evidence="6">
    <location>
        <begin position="922"/>
        <end position="931"/>
    </location>
</feature>
<dbReference type="PANTHER" id="PTHR47959">
    <property type="entry name" value="ATP-DEPENDENT RNA HELICASE RHLE-RELATED"/>
    <property type="match status" value="1"/>
</dbReference>
<keyword evidence="10" id="KW-1185">Reference proteome</keyword>
<dbReference type="Pfam" id="PF00270">
    <property type="entry name" value="DEAD"/>
    <property type="match status" value="1"/>
</dbReference>
<feature type="compositionally biased region" description="Basic and acidic residues" evidence="6">
    <location>
        <begin position="819"/>
        <end position="843"/>
    </location>
</feature>
<evidence type="ECO:0000256" key="3">
    <source>
        <dbReference type="ARBA" id="ARBA00022806"/>
    </source>
</evidence>
<keyword evidence="1" id="KW-0547">Nucleotide-binding</keyword>
<dbReference type="InterPro" id="IPR005580">
    <property type="entry name" value="DbpA/CsdA_RNA-bd_dom"/>
</dbReference>
<evidence type="ECO:0000256" key="5">
    <source>
        <dbReference type="ARBA" id="ARBA00038437"/>
    </source>
</evidence>
<evidence type="ECO:0000256" key="6">
    <source>
        <dbReference type="SAM" id="MobiDB-lite"/>
    </source>
</evidence>
<feature type="compositionally biased region" description="Basic and acidic residues" evidence="6">
    <location>
        <begin position="940"/>
        <end position="954"/>
    </location>
</feature>
<feature type="compositionally biased region" description="Basic and acidic residues" evidence="6">
    <location>
        <begin position="850"/>
        <end position="859"/>
    </location>
</feature>
<evidence type="ECO:0000259" key="7">
    <source>
        <dbReference type="PROSITE" id="PS51192"/>
    </source>
</evidence>
<feature type="compositionally biased region" description="Basic and acidic residues" evidence="6">
    <location>
        <begin position="63"/>
        <end position="83"/>
    </location>
</feature>
<evidence type="ECO:0000313" key="9">
    <source>
        <dbReference type="EMBL" id="MFD2205563.1"/>
    </source>
</evidence>
<proteinExistence type="inferred from homology"/>
<dbReference type="InterPro" id="IPR011545">
    <property type="entry name" value="DEAD/DEAH_box_helicase_dom"/>
</dbReference>
<dbReference type="Pfam" id="PF03880">
    <property type="entry name" value="DbpA"/>
    <property type="match status" value="1"/>
</dbReference>
<feature type="region of interest" description="Disordered" evidence="6">
    <location>
        <begin position="1"/>
        <end position="144"/>
    </location>
</feature>
<keyword evidence="2" id="KW-0378">Hydrolase</keyword>
<feature type="compositionally biased region" description="Basic and acidic residues" evidence="6">
    <location>
        <begin position="624"/>
        <end position="670"/>
    </location>
</feature>
<dbReference type="PROSITE" id="PS51192">
    <property type="entry name" value="HELICASE_ATP_BIND_1"/>
    <property type="match status" value="1"/>
</dbReference>
<dbReference type="InterPro" id="IPR027417">
    <property type="entry name" value="P-loop_NTPase"/>
</dbReference>
<dbReference type="InterPro" id="IPR044742">
    <property type="entry name" value="DEAD/DEAH_RhlB"/>
</dbReference>
<comment type="similarity">
    <text evidence="5">Belongs to the DEAD box helicase family.</text>
</comment>
<reference evidence="10" key="1">
    <citation type="journal article" date="2019" name="Int. J. Syst. Evol. Microbiol.">
        <title>The Global Catalogue of Microorganisms (GCM) 10K type strain sequencing project: providing services to taxonomists for standard genome sequencing and annotation.</title>
        <authorList>
            <consortium name="The Broad Institute Genomics Platform"/>
            <consortium name="The Broad Institute Genome Sequencing Center for Infectious Disease"/>
            <person name="Wu L."/>
            <person name="Ma J."/>
        </authorList>
    </citation>
    <scope>NUCLEOTIDE SEQUENCE [LARGE SCALE GENOMIC DNA]</scope>
    <source>
        <strain evidence="10">CGMCC 4.7192</strain>
    </source>
</reference>
<keyword evidence="4" id="KW-0067">ATP-binding</keyword>
<dbReference type="InterPro" id="IPR000629">
    <property type="entry name" value="RNA-helicase_DEAD-box_CS"/>
</dbReference>
<gene>
    <name evidence="9" type="ORF">ACFSKO_08080</name>
</gene>
<evidence type="ECO:0000313" key="10">
    <source>
        <dbReference type="Proteomes" id="UP001597294"/>
    </source>
</evidence>
<dbReference type="Gene3D" id="3.30.70.330">
    <property type="match status" value="1"/>
</dbReference>
<name>A0ABW5BKY8_9PROT</name>
<evidence type="ECO:0000256" key="4">
    <source>
        <dbReference type="ARBA" id="ARBA00022840"/>
    </source>
</evidence>
<evidence type="ECO:0000256" key="1">
    <source>
        <dbReference type="ARBA" id="ARBA00022741"/>
    </source>
</evidence>
<dbReference type="InterPro" id="IPR012677">
    <property type="entry name" value="Nucleotide-bd_a/b_plait_sf"/>
</dbReference>
<feature type="compositionally biased region" description="Basic and acidic residues" evidence="6">
    <location>
        <begin position="897"/>
        <end position="908"/>
    </location>
</feature>
<dbReference type="RefSeq" id="WP_380250296.1">
    <property type="nucleotide sequence ID" value="NZ_JBHUII010000004.1"/>
</dbReference>
<feature type="domain" description="Helicase C-terminal" evidence="8">
    <location>
        <begin position="428"/>
        <end position="573"/>
    </location>
</feature>
<feature type="compositionally biased region" description="Basic residues" evidence="6">
    <location>
        <begin position="959"/>
        <end position="968"/>
    </location>
</feature>
<dbReference type="GO" id="GO:0004386">
    <property type="term" value="F:helicase activity"/>
    <property type="evidence" value="ECO:0007669"/>
    <property type="project" value="UniProtKB-KW"/>
</dbReference>
<keyword evidence="3 9" id="KW-0347">Helicase</keyword>
<dbReference type="PANTHER" id="PTHR47959:SF1">
    <property type="entry name" value="ATP-DEPENDENT RNA HELICASE DBPA"/>
    <property type="match status" value="1"/>
</dbReference>
<feature type="compositionally biased region" description="Basic and acidic residues" evidence="6">
    <location>
        <begin position="773"/>
        <end position="807"/>
    </location>
</feature>
<dbReference type="CDD" id="cd18787">
    <property type="entry name" value="SF2_C_DEAD"/>
    <property type="match status" value="1"/>
</dbReference>
<dbReference type="InterPro" id="IPR001650">
    <property type="entry name" value="Helicase_C-like"/>
</dbReference>
<feature type="compositionally biased region" description="Polar residues" evidence="6">
    <location>
        <begin position="95"/>
        <end position="109"/>
    </location>
</feature>
<feature type="region of interest" description="Disordered" evidence="6">
    <location>
        <begin position="759"/>
        <end position="968"/>
    </location>
</feature>
<dbReference type="Pfam" id="PF00271">
    <property type="entry name" value="Helicase_C"/>
    <property type="match status" value="1"/>
</dbReference>
<dbReference type="EMBL" id="JBHUII010000004">
    <property type="protein sequence ID" value="MFD2205563.1"/>
    <property type="molecule type" value="Genomic_DNA"/>
</dbReference>
<dbReference type="Gene3D" id="3.40.50.300">
    <property type="entry name" value="P-loop containing nucleotide triphosphate hydrolases"/>
    <property type="match status" value="2"/>
</dbReference>
<dbReference type="PROSITE" id="PS00039">
    <property type="entry name" value="DEAD_ATP_HELICASE"/>
    <property type="match status" value="1"/>
</dbReference>
<sequence>MSNSETPVNDEKANDETNVAKAEKKVAAKPKKVTKAKAPAKAPAKAKAETKTKPKAKATTKAETAKKSVAAEKDVVEKADKPKKVAKPKKAPKVSDNTQVSDNIESSDSTETKEKAVKVKKEAKPKAAPKTTKAKKTVEAPEAEAEVVEAPKAKAKKAVKAVEPVQTVEAETAPADAPSEASVEEVHEAEPVIEVDPFEGVHPALAKALGKKGYKALTPVQKAVLAPELRDADALVSAQTGSGKTVAFGISLAPTLLGDDERFKRAAAPLALIITPTRELALQVMRELEWLYANTGAHTATCVGGMDMRTERSALNRGAHIVVGTPGRLRDHIERGSLNISALRAVVLDEADEMLDLGFRDDLEYMLDTTPKERRTLMFSATVPRSIGMLAKRYQRNAVRVSTKAEEKQHSDIEYRALTVAPNDKENAILNLIRFYEPKNAIVFCATRATVNHMVSRFANRGFDVVALSGELSQNLRSHAIQSLRDGRAQVCIATDVAARGLDLPDLELVVHADIPKSREPLLHRSGRTGRAGRKGISALIVPYNWRKRTERLLDSAKVQATWANPPSVEEIIQRDRERFLATPTLIEPVKDDEQAFVKELLEKHGAEQIAAALIRTQNAGRPAPEELISRSDKGGRDRDERGGRDRDRGRDRDDRGGDRGGERGGRGGRNDNFGATRKERVDFEDGVWISMTVGRKHTADPKWLLPMVCRAGCITKNEIGAIRIHMAETHVELTPKGAEKFFETIGNNDRIEKTITVKRLEGIPEEPDDVMDDKNAKGFHRQPRDSKKQKPFRDNFNRSDRSKEYSNRAAEGNNSGTQDEKSGDKKFGDRKFGDKKFGDKPFAKKKFGDRKAGERDYANKSGKPKSRGKFGSDGKFNDPQADGAKKTWIDDGIDSPDTKGEYADKPRSYKGPKGGRKSYDNKSANKSGNNGAFGKPFKSKGDKPTGDKTRDKSGSSSLKRKGYPKKD</sequence>
<dbReference type="SUPFAM" id="SSF52540">
    <property type="entry name" value="P-loop containing nucleoside triphosphate hydrolases"/>
    <property type="match status" value="1"/>
</dbReference>
<dbReference type="CDD" id="cd12252">
    <property type="entry name" value="RRM_DbpA"/>
    <property type="match status" value="1"/>
</dbReference>
<evidence type="ECO:0000259" key="8">
    <source>
        <dbReference type="PROSITE" id="PS51194"/>
    </source>
</evidence>
<dbReference type="InterPro" id="IPR050079">
    <property type="entry name" value="DEAD_box_RNA_helicase"/>
</dbReference>